<evidence type="ECO:0000256" key="1">
    <source>
        <dbReference type="ARBA" id="ARBA00001695"/>
    </source>
</evidence>
<dbReference type="InterPro" id="IPR011683">
    <property type="entry name" value="Glyco_hydro_53"/>
</dbReference>
<organism evidence="7 8">
    <name type="scientific">Streptomyces hoynatensis</name>
    <dbReference type="NCBI Taxonomy" id="1141874"/>
    <lineage>
        <taxon>Bacteria</taxon>
        <taxon>Bacillati</taxon>
        <taxon>Actinomycetota</taxon>
        <taxon>Actinomycetes</taxon>
        <taxon>Kitasatosporales</taxon>
        <taxon>Streptomycetaceae</taxon>
        <taxon>Streptomyces</taxon>
    </lineage>
</organism>
<feature type="chain" id="PRO_5017104473" description="Arabinogalactan endo-beta-1,4-galactanase" evidence="6">
    <location>
        <begin position="35"/>
        <end position="374"/>
    </location>
</feature>
<evidence type="ECO:0000313" key="8">
    <source>
        <dbReference type="Proteomes" id="UP000272474"/>
    </source>
</evidence>
<dbReference type="OrthoDB" id="3981930at2"/>
<evidence type="ECO:0000256" key="5">
    <source>
        <dbReference type="ARBA" id="ARBA00023295"/>
    </source>
</evidence>
<reference evidence="7 8" key="1">
    <citation type="journal article" date="2014" name="Int. J. Syst. Evol. Microbiol.">
        <title>Streptomyces hoynatensis sp. nov., isolated from deep marine sediment.</title>
        <authorList>
            <person name="Veyisoglu A."/>
            <person name="Sahin N."/>
        </authorList>
    </citation>
    <scope>NUCLEOTIDE SEQUENCE [LARGE SCALE GENOMIC DNA]</scope>
    <source>
        <strain evidence="7 8">KCTC 29097</strain>
    </source>
</reference>
<keyword evidence="4 6" id="KW-0378">Hydrolase</keyword>
<comment type="caution">
    <text evidence="7">The sequence shown here is derived from an EMBL/GenBank/DDBJ whole genome shotgun (WGS) entry which is preliminary data.</text>
</comment>
<dbReference type="EMBL" id="RBAL01000006">
    <property type="protein sequence ID" value="RKN42440.1"/>
    <property type="molecule type" value="Genomic_DNA"/>
</dbReference>
<dbReference type="RefSeq" id="WP_120679200.1">
    <property type="nucleotide sequence ID" value="NZ_RBAL01000006.1"/>
</dbReference>
<keyword evidence="8" id="KW-1185">Reference proteome</keyword>
<dbReference type="GO" id="GO:0031218">
    <property type="term" value="F:arabinogalactan endo-1,4-beta-galactosidase activity"/>
    <property type="evidence" value="ECO:0007669"/>
    <property type="project" value="UniProtKB-EC"/>
</dbReference>
<evidence type="ECO:0000313" key="7">
    <source>
        <dbReference type="EMBL" id="RKN42440.1"/>
    </source>
</evidence>
<comment type="catalytic activity">
    <reaction evidence="1 6">
        <text>The enzyme specifically hydrolyzes (1-&gt;4)-beta-D-galactosidic linkages in type I arabinogalactans.</text>
        <dbReference type="EC" id="3.2.1.89"/>
    </reaction>
</comment>
<dbReference type="PROSITE" id="PS51318">
    <property type="entry name" value="TAT"/>
    <property type="match status" value="1"/>
</dbReference>
<dbReference type="PANTHER" id="PTHR34983:SF1">
    <property type="entry name" value="ARABINOGALACTAN ENDO-BETA-1,4-GALACTANASE A"/>
    <property type="match status" value="1"/>
</dbReference>
<dbReference type="Proteomes" id="UP000272474">
    <property type="component" value="Unassembled WGS sequence"/>
</dbReference>
<dbReference type="InterPro" id="IPR017853">
    <property type="entry name" value="GH"/>
</dbReference>
<dbReference type="GO" id="GO:0015926">
    <property type="term" value="F:glucosidase activity"/>
    <property type="evidence" value="ECO:0007669"/>
    <property type="project" value="InterPro"/>
</dbReference>
<accession>A0A3A9Z2Q9</accession>
<proteinExistence type="inferred from homology"/>
<protein>
    <recommendedName>
        <fullName evidence="3 6">Arabinogalactan endo-beta-1,4-galactanase</fullName>
        <ecNumber evidence="3 6">3.2.1.89</ecNumber>
    </recommendedName>
</protein>
<dbReference type="Gene3D" id="3.20.20.80">
    <property type="entry name" value="Glycosidases"/>
    <property type="match status" value="1"/>
</dbReference>
<dbReference type="AlphaFoldDB" id="A0A3A9Z2Q9"/>
<keyword evidence="6" id="KW-0732">Signal</keyword>
<feature type="signal peptide" evidence="6">
    <location>
        <begin position="1"/>
        <end position="34"/>
    </location>
</feature>
<evidence type="ECO:0000256" key="3">
    <source>
        <dbReference type="ARBA" id="ARBA00012556"/>
    </source>
</evidence>
<dbReference type="GO" id="GO:0045490">
    <property type="term" value="P:pectin catabolic process"/>
    <property type="evidence" value="ECO:0007669"/>
    <property type="project" value="TreeGrafter"/>
</dbReference>
<gene>
    <name evidence="7" type="ORF">D7294_13610</name>
</gene>
<dbReference type="PANTHER" id="PTHR34983">
    <property type="entry name" value="ARABINOGALACTAN ENDO-BETA-1,4-GALACTANASE A"/>
    <property type="match status" value="1"/>
</dbReference>
<dbReference type="Pfam" id="PF07745">
    <property type="entry name" value="Glyco_hydro_53"/>
    <property type="match status" value="1"/>
</dbReference>
<name>A0A3A9Z2Q9_9ACTN</name>
<keyword evidence="5 6" id="KW-0326">Glycosidase</keyword>
<evidence type="ECO:0000256" key="6">
    <source>
        <dbReference type="RuleBase" id="RU361192"/>
    </source>
</evidence>
<dbReference type="SUPFAM" id="SSF51445">
    <property type="entry name" value="(Trans)glycosidases"/>
    <property type="match status" value="1"/>
</dbReference>
<evidence type="ECO:0000256" key="4">
    <source>
        <dbReference type="ARBA" id="ARBA00022801"/>
    </source>
</evidence>
<comment type="similarity">
    <text evidence="2 6">Belongs to the glycosyl hydrolase 53 family.</text>
</comment>
<evidence type="ECO:0000256" key="2">
    <source>
        <dbReference type="ARBA" id="ARBA00010687"/>
    </source>
</evidence>
<dbReference type="InterPro" id="IPR006311">
    <property type="entry name" value="TAT_signal"/>
</dbReference>
<dbReference type="EC" id="3.2.1.89" evidence="3 6"/>
<sequence>MMRRRTLVRAGATALAAPLAPAALTALTAGPARAAQVPVRGVDLSSVPKGEDHGAVFRHQDGTVGDPVRILQEGGATWVRLKVWVNSPDGYHGKPQILAMARRAAALGMQTLVDFHYSDSWADPGQQNKPAAWAGLGGAALERAVADHTADILGALAAQGTPAGMAQIGNEINGGLLWPDGSADDWDALAGLLTSGSRAATAASPGTRIVLHLAEGGDLGGTRWWFDNAVSRGVPFDVIGLSFYGYWHGSLDELQANADDAAARYGKDVLVAETGYPFRLGSEDGTADLIGSSSQLVPGYPATPEGQLAWMRDITAVMARVPGGRGLGVCYWEPAWTATPGNGWDPADPGSGNAWENQALFGYDDRALPAVTWP</sequence>